<dbReference type="InterPro" id="IPR011006">
    <property type="entry name" value="CheY-like_superfamily"/>
</dbReference>
<dbReference type="Proteomes" id="UP000050902">
    <property type="component" value="Unassembled WGS sequence"/>
</dbReference>
<keyword evidence="1 4" id="KW-0597">Phosphoprotein</keyword>
<reference evidence="7 8" key="1">
    <citation type="submission" date="2015-05" db="EMBL/GenBank/DDBJ databases">
        <title>Genome sequencing and analysis of members of genus Stenotrophomonas.</title>
        <authorList>
            <person name="Patil P.P."/>
            <person name="Midha S."/>
            <person name="Patil P.B."/>
        </authorList>
    </citation>
    <scope>NUCLEOTIDE SEQUENCE [LARGE SCALE GENOMIC DNA]</scope>
    <source>
        <strain evidence="7 8">DSM 12575</strain>
    </source>
</reference>
<dbReference type="InterPro" id="IPR050595">
    <property type="entry name" value="Bact_response_regulator"/>
</dbReference>
<dbReference type="PROSITE" id="PS50894">
    <property type="entry name" value="HPT"/>
    <property type="match status" value="1"/>
</dbReference>
<feature type="modified residue" description="4-aspartylphosphate" evidence="4">
    <location>
        <position position="60"/>
    </location>
</feature>
<dbReference type="SUPFAM" id="SSF52172">
    <property type="entry name" value="CheY-like"/>
    <property type="match status" value="1"/>
</dbReference>
<comment type="caution">
    <text evidence="7">The sequence shown here is derived from an EMBL/GenBank/DDBJ whole genome shotgun (WGS) entry which is preliminary data.</text>
</comment>
<evidence type="ECO:0000256" key="2">
    <source>
        <dbReference type="ARBA" id="ARBA00023012"/>
    </source>
</evidence>
<feature type="domain" description="Response regulatory" evidence="5">
    <location>
        <begin position="11"/>
        <end position="125"/>
    </location>
</feature>
<dbReference type="PANTHER" id="PTHR44591">
    <property type="entry name" value="STRESS RESPONSE REGULATOR PROTEIN 1"/>
    <property type="match status" value="1"/>
</dbReference>
<gene>
    <name evidence="7" type="ORF">ABB22_12845</name>
</gene>
<dbReference type="SUPFAM" id="SSF47226">
    <property type="entry name" value="Histidine-containing phosphotransfer domain, HPT domain"/>
    <property type="match status" value="1"/>
</dbReference>
<dbReference type="InterPro" id="IPR001789">
    <property type="entry name" value="Sig_transdc_resp-reg_receiver"/>
</dbReference>
<dbReference type="Pfam" id="PF01627">
    <property type="entry name" value="Hpt"/>
    <property type="match status" value="1"/>
</dbReference>
<accession>A0ABR5NIC2</accession>
<evidence type="ECO:0000259" key="5">
    <source>
        <dbReference type="PROSITE" id="PS50110"/>
    </source>
</evidence>
<feature type="modified residue" description="Phosphohistidine" evidence="3">
    <location>
        <position position="195"/>
    </location>
</feature>
<dbReference type="PANTHER" id="PTHR44591:SF21">
    <property type="entry name" value="TWO-COMPONENT RESPONSE REGULATOR"/>
    <property type="match status" value="1"/>
</dbReference>
<keyword evidence="8" id="KW-1185">Reference proteome</keyword>
<proteinExistence type="predicted"/>
<dbReference type="Pfam" id="PF00072">
    <property type="entry name" value="Response_reg"/>
    <property type="match status" value="1"/>
</dbReference>
<dbReference type="EMBL" id="LDJG01000018">
    <property type="protein sequence ID" value="KRG56241.1"/>
    <property type="molecule type" value="Genomic_DNA"/>
</dbReference>
<evidence type="ECO:0000256" key="1">
    <source>
        <dbReference type="ARBA" id="ARBA00022553"/>
    </source>
</evidence>
<evidence type="ECO:0000313" key="7">
    <source>
        <dbReference type="EMBL" id="KRG56241.1"/>
    </source>
</evidence>
<evidence type="ECO:0000256" key="3">
    <source>
        <dbReference type="PROSITE-ProRule" id="PRU00110"/>
    </source>
</evidence>
<dbReference type="Gene3D" id="3.40.50.2300">
    <property type="match status" value="1"/>
</dbReference>
<dbReference type="InterPro" id="IPR008207">
    <property type="entry name" value="Sig_transdc_His_kin_Hpt_dom"/>
</dbReference>
<dbReference type="PROSITE" id="PS50110">
    <property type="entry name" value="RESPONSE_REGULATORY"/>
    <property type="match status" value="1"/>
</dbReference>
<evidence type="ECO:0000259" key="6">
    <source>
        <dbReference type="PROSITE" id="PS50894"/>
    </source>
</evidence>
<evidence type="ECO:0000256" key="4">
    <source>
        <dbReference type="PROSITE-ProRule" id="PRU00169"/>
    </source>
</evidence>
<feature type="domain" description="HPt" evidence="6">
    <location>
        <begin position="156"/>
        <end position="238"/>
    </location>
</feature>
<dbReference type="CDD" id="cd00156">
    <property type="entry name" value="REC"/>
    <property type="match status" value="1"/>
</dbReference>
<organism evidence="7 8">
    <name type="scientific">Stenotrophomonas nitritireducens</name>
    <dbReference type="NCBI Taxonomy" id="83617"/>
    <lineage>
        <taxon>Bacteria</taxon>
        <taxon>Pseudomonadati</taxon>
        <taxon>Pseudomonadota</taxon>
        <taxon>Gammaproteobacteria</taxon>
        <taxon>Lysobacterales</taxon>
        <taxon>Lysobacteraceae</taxon>
        <taxon>Stenotrophomonas</taxon>
    </lineage>
</organism>
<protein>
    <submittedName>
        <fullName evidence="7">Transcriptional regulator</fullName>
    </submittedName>
</protein>
<sequence length="238" mass="25356">MNTHAQANPPRLLLVEDDATSQGFFRAALEALPATVDVAGSVAQALETSGTARHDLWLIDVNLPDGSGQELLLRLRALHPNVPALAHTADNGADIRQSLREAGFERLLVKPMTRADLLDAVRGCLGHAGASGAPANEEPATPDWDENAALSALNGQQAHVVALRELFLSELPVARDAVSVALRQHDDGALRSQLHRLQASCGFVGASRLGRAVRQLHQAPESDLARRQFDAAVSALLH</sequence>
<dbReference type="RefSeq" id="WP_055768410.1">
    <property type="nucleotide sequence ID" value="NZ_LDJG01000018.1"/>
</dbReference>
<dbReference type="Gene3D" id="1.20.120.160">
    <property type="entry name" value="HPT domain"/>
    <property type="match status" value="1"/>
</dbReference>
<dbReference type="InterPro" id="IPR036641">
    <property type="entry name" value="HPT_dom_sf"/>
</dbReference>
<evidence type="ECO:0000313" key="8">
    <source>
        <dbReference type="Proteomes" id="UP000050902"/>
    </source>
</evidence>
<keyword evidence="2" id="KW-0902">Two-component regulatory system</keyword>
<dbReference type="SMART" id="SM00448">
    <property type="entry name" value="REC"/>
    <property type="match status" value="1"/>
</dbReference>
<name>A0ABR5NIC2_9GAMM</name>